<reference evidence="2" key="1">
    <citation type="submission" date="2020-05" db="EMBL/GenBank/DDBJ databases">
        <authorList>
            <person name="Chiriac C."/>
            <person name="Salcher M."/>
            <person name="Ghai R."/>
            <person name="Kavagutti S V."/>
        </authorList>
    </citation>
    <scope>NUCLEOTIDE SEQUENCE</scope>
</reference>
<evidence type="ECO:0000256" key="1">
    <source>
        <dbReference type="SAM" id="MobiDB-lite"/>
    </source>
</evidence>
<feature type="region of interest" description="Disordered" evidence="1">
    <location>
        <begin position="153"/>
        <end position="195"/>
    </location>
</feature>
<sequence length="195" mass="20427">MAVGADHHAARERVLLEHDLVDDAGAGLPEADAVLGRNRFEEVVDLGVDVVGDSEVDATFTLGLDEMVAVDCRRHGDLGQAGGHELEQRHLGGGVLHGDAIGIEIRVAATALELLILRIAEMVHENLLGERERATQTGAAQLDTLGEAAVDGVDQFDRGGGGNGHGGTSRKSADTNRCPNGVGVRVYGNRNGPEM</sequence>
<protein>
    <submittedName>
        <fullName evidence="2">Unannotated protein</fullName>
    </submittedName>
</protein>
<feature type="compositionally biased region" description="Gly residues" evidence="1">
    <location>
        <begin position="158"/>
        <end position="167"/>
    </location>
</feature>
<organism evidence="2">
    <name type="scientific">freshwater metagenome</name>
    <dbReference type="NCBI Taxonomy" id="449393"/>
    <lineage>
        <taxon>unclassified sequences</taxon>
        <taxon>metagenomes</taxon>
        <taxon>ecological metagenomes</taxon>
    </lineage>
</organism>
<evidence type="ECO:0000313" key="2">
    <source>
        <dbReference type="EMBL" id="CAB4608014.1"/>
    </source>
</evidence>
<gene>
    <name evidence="2" type="ORF">UFOPK1835_00895</name>
</gene>
<dbReference type="AlphaFoldDB" id="A0A6J6H9W8"/>
<name>A0A6J6H9W8_9ZZZZ</name>
<accession>A0A6J6H9W8</accession>
<dbReference type="EMBL" id="CAEZUP010000031">
    <property type="protein sequence ID" value="CAB4608014.1"/>
    <property type="molecule type" value="Genomic_DNA"/>
</dbReference>
<feature type="compositionally biased region" description="Low complexity" evidence="1">
    <location>
        <begin position="180"/>
        <end position="195"/>
    </location>
</feature>
<proteinExistence type="predicted"/>